<dbReference type="STRING" id="1082931.KKY_2610"/>
<feature type="domain" description="GntR C-terminal" evidence="5">
    <location>
        <begin position="16"/>
        <end position="143"/>
    </location>
</feature>
<name>G4RBE2_PELHB</name>
<keyword evidence="4" id="KW-0175">Coiled coil</keyword>
<evidence type="ECO:0000256" key="2">
    <source>
        <dbReference type="ARBA" id="ARBA00023125"/>
    </source>
</evidence>
<dbReference type="SMART" id="SM00895">
    <property type="entry name" value="FCD"/>
    <property type="match status" value="1"/>
</dbReference>
<dbReference type="HOGENOM" id="CLU_1502106_0_0_5"/>
<evidence type="ECO:0000313" key="6">
    <source>
        <dbReference type="EMBL" id="AEQ52618.1"/>
    </source>
</evidence>
<evidence type="ECO:0000259" key="5">
    <source>
        <dbReference type="SMART" id="SM00895"/>
    </source>
</evidence>
<keyword evidence="2" id="KW-0238">DNA-binding</keyword>
<proteinExistence type="predicted"/>
<reference evidence="6 7" key="1">
    <citation type="journal article" date="2012" name="J. Bacteriol.">
        <title>Complete genome sequence of Pelagibacterium halotolerans B2T.</title>
        <authorList>
            <person name="Huo Y.Y."/>
            <person name="Cheng H."/>
            <person name="Han X.F."/>
            <person name="Jiang X.W."/>
            <person name="Sun C."/>
            <person name="Zhang X.Q."/>
            <person name="Zhu X.F."/>
            <person name="Liu Y.F."/>
            <person name="Li P.F."/>
            <person name="Ni P.X."/>
            <person name="Wu M."/>
        </authorList>
    </citation>
    <scope>NUCLEOTIDE SEQUENCE [LARGE SCALE GENOMIC DNA]</scope>
    <source>
        <strain evidence="7">DSM 22347 / JCM 15775 / CGMCC 1.7692 / B2</strain>
    </source>
</reference>
<keyword evidence="7" id="KW-1185">Reference proteome</keyword>
<evidence type="ECO:0000256" key="3">
    <source>
        <dbReference type="ARBA" id="ARBA00023163"/>
    </source>
</evidence>
<dbReference type="SUPFAM" id="SSF48008">
    <property type="entry name" value="GntR ligand-binding domain-like"/>
    <property type="match status" value="1"/>
</dbReference>
<gene>
    <name evidence="6" type="ordered locus">KKY_2610</name>
</gene>
<keyword evidence="3" id="KW-0804">Transcription</keyword>
<protein>
    <submittedName>
        <fullName evidence="6">Regulator for uxu operon</fullName>
    </submittedName>
</protein>
<dbReference type="Pfam" id="PF07729">
    <property type="entry name" value="FCD"/>
    <property type="match status" value="1"/>
</dbReference>
<evidence type="ECO:0000256" key="4">
    <source>
        <dbReference type="SAM" id="Coils"/>
    </source>
</evidence>
<dbReference type="InterPro" id="IPR011711">
    <property type="entry name" value="GntR_C"/>
</dbReference>
<dbReference type="Gene3D" id="1.20.120.530">
    <property type="entry name" value="GntR ligand-binding domain-like"/>
    <property type="match status" value="1"/>
</dbReference>
<feature type="coiled-coil region" evidence="4">
    <location>
        <begin position="127"/>
        <end position="154"/>
    </location>
</feature>
<dbReference type="InterPro" id="IPR008920">
    <property type="entry name" value="TF_FadR/GntR_C"/>
</dbReference>
<dbReference type="Proteomes" id="UP000008850">
    <property type="component" value="Chromosome"/>
</dbReference>
<dbReference type="GO" id="GO:0003677">
    <property type="term" value="F:DNA binding"/>
    <property type="evidence" value="ECO:0007669"/>
    <property type="project" value="UniProtKB-KW"/>
</dbReference>
<dbReference type="KEGG" id="phl:KKY_2610"/>
<accession>G4RBE2</accession>
<organism evidence="6 7">
    <name type="scientific">Pelagibacterium halotolerans (strain DSM 22347 / JCM 15775 / CGMCC 1.7692 / B2)</name>
    <dbReference type="NCBI Taxonomy" id="1082931"/>
    <lineage>
        <taxon>Bacteria</taxon>
        <taxon>Pseudomonadati</taxon>
        <taxon>Pseudomonadota</taxon>
        <taxon>Alphaproteobacteria</taxon>
        <taxon>Hyphomicrobiales</taxon>
        <taxon>Devosiaceae</taxon>
        <taxon>Pelagibacterium</taxon>
    </lineage>
</organism>
<evidence type="ECO:0000256" key="1">
    <source>
        <dbReference type="ARBA" id="ARBA00023015"/>
    </source>
</evidence>
<dbReference type="AlphaFoldDB" id="G4RBE2"/>
<keyword evidence="1" id="KW-0805">Transcription regulation</keyword>
<dbReference type="EMBL" id="CP003075">
    <property type="protein sequence ID" value="AEQ52618.1"/>
    <property type="molecule type" value="Genomic_DNA"/>
</dbReference>
<sequence>MNFIGLGADIGPGPFELLEARLSIEANAAALAAERMPAEAMVELESYIDQMHRENDVLLLNENGDRSFHMLIARSSGNAVIASLIEALWQQRDNSIMWRKLHEHIHAPSIRPLWIGDHYAILSALRLRNAEAAKRAMERHIKNVMNELLEASENGQVEFVETQIVGRQGHSNRKSEESK</sequence>
<dbReference type="PANTHER" id="PTHR43537:SF5">
    <property type="entry name" value="UXU OPERON TRANSCRIPTIONAL REGULATOR"/>
    <property type="match status" value="1"/>
</dbReference>
<evidence type="ECO:0000313" key="7">
    <source>
        <dbReference type="Proteomes" id="UP000008850"/>
    </source>
</evidence>
<dbReference type="PANTHER" id="PTHR43537">
    <property type="entry name" value="TRANSCRIPTIONAL REGULATOR, GNTR FAMILY"/>
    <property type="match status" value="1"/>
</dbReference>
<dbReference type="eggNOG" id="COG2186">
    <property type="taxonomic scope" value="Bacteria"/>
</dbReference>